<name>A0A9Q8L860_PASFU</name>
<dbReference type="AlphaFoldDB" id="A0A9Q8L860"/>
<gene>
    <name evidence="2" type="ORF">CLAFUR5_00326</name>
</gene>
<sequence>MHLSDSKQTTATTLQPRPRAWQQSYKHTENVRSTPQSSPSPAPFSAPPAAPEPPKAAPAPAPRQEPCHDLDQDTYNMSPQSEPLPQPLLFPTTPHQTRLGTIHDYAHNTSRPVRPKDLIIDRVSQATLDDQSYGREAHIDTSQDVMSDESSSLNEMLSQPELDQVVSSDPEEEREEQEVPSMRQAIFDPCTATVDHALEFDVVAAGVSLPSDSGYASTAFEPEHEQGTEDAMPSGDVSTLANDRPFDNASRTTTCSLDVHFSVSEEADSERGGTDRAAPTDALQQVDPNPASEQSYSPINKSDENEGDDMDSLFGEEPASSQTAENDGTSLVHSNATVERGTSGVAGLQGLSSDDDDVNMRDLTQGQHTENALKTVHASHDFSTVRDTPMTDVVPEVKSVIEDVSMLRPQSAEGSASESVADEEMEEAGSDSEDELEQALRAALAENAEDAEDKTMVYAPADGEGRVHTLTASVVLPQAASRLLPSLNTPLTNADTERGGMANQLQLPLLMPKPGLALPARSEGVVSCSIARDRGLQIEDKTRKLGEESKETTNSQPTIPGPEVDMTSALPKVPTKPASGVFVNASVKPRKSPPLVPALKMPSTTILQGETFSPMPSIPEETPLKQSAQLLVPTAENPAIKQVNESVLTPSIIAALADAICRHCKKGVLDTTEKMRCFIQQRRCGDCVFKFTEDPKKARAREETGEQAEAIRKADTRKRMFDLEAIRRAEQDNDNTMQGVRMYDGLRYQSGDRPNIMDGRDPGDGLEGRRLGTVPLCGNGAKYVDPIPSAAHKPLYNLNESQRDEMINKWLFGIIEDLTERPDNPAAFSKASRGPCYVTGLLYIFLGRLRIIGDYMKERSWKMGRGPANMVKTKANNLLGPYSVFSTLIRRVKAYKSAEGEHQVPLDLLREVKAILQELATKPGPSDWTG</sequence>
<feature type="compositionally biased region" description="Basic and acidic residues" evidence="1">
    <location>
        <begin position="541"/>
        <end position="551"/>
    </location>
</feature>
<evidence type="ECO:0000256" key="1">
    <source>
        <dbReference type="SAM" id="MobiDB-lite"/>
    </source>
</evidence>
<keyword evidence="3" id="KW-1185">Reference proteome</keyword>
<dbReference type="Proteomes" id="UP000756132">
    <property type="component" value="Chromosome 1"/>
</dbReference>
<evidence type="ECO:0000313" key="3">
    <source>
        <dbReference type="Proteomes" id="UP000756132"/>
    </source>
</evidence>
<dbReference type="KEGG" id="ffu:CLAFUR5_00326"/>
<feature type="compositionally biased region" description="Polar residues" evidence="1">
    <location>
        <begin position="282"/>
        <end position="300"/>
    </location>
</feature>
<reference evidence="2" key="2">
    <citation type="journal article" date="2022" name="Microb. Genom.">
        <title>A chromosome-scale genome assembly of the tomato pathogen Cladosporium fulvum reveals a compartmentalized genome architecture and the presence of a dispensable chromosome.</title>
        <authorList>
            <person name="Zaccaron A.Z."/>
            <person name="Chen L.H."/>
            <person name="Samaras A."/>
            <person name="Stergiopoulos I."/>
        </authorList>
    </citation>
    <scope>NUCLEOTIDE SEQUENCE</scope>
    <source>
        <strain evidence="2">Race5_Kim</strain>
    </source>
</reference>
<organism evidence="2 3">
    <name type="scientific">Passalora fulva</name>
    <name type="common">Tomato leaf mold</name>
    <name type="synonym">Cladosporium fulvum</name>
    <dbReference type="NCBI Taxonomy" id="5499"/>
    <lineage>
        <taxon>Eukaryota</taxon>
        <taxon>Fungi</taxon>
        <taxon>Dikarya</taxon>
        <taxon>Ascomycota</taxon>
        <taxon>Pezizomycotina</taxon>
        <taxon>Dothideomycetes</taxon>
        <taxon>Dothideomycetidae</taxon>
        <taxon>Mycosphaerellales</taxon>
        <taxon>Mycosphaerellaceae</taxon>
        <taxon>Fulvia</taxon>
    </lineage>
</organism>
<feature type="compositionally biased region" description="Polar residues" evidence="1">
    <location>
        <begin position="1"/>
        <end position="25"/>
    </location>
</feature>
<feature type="region of interest" description="Disordered" evidence="1">
    <location>
        <begin position="264"/>
        <end position="361"/>
    </location>
</feature>
<proteinExistence type="predicted"/>
<feature type="region of interest" description="Disordered" evidence="1">
    <location>
        <begin position="140"/>
        <end position="181"/>
    </location>
</feature>
<dbReference type="RefSeq" id="XP_047756840.1">
    <property type="nucleotide sequence ID" value="XM_047899474.1"/>
</dbReference>
<feature type="compositionally biased region" description="Pro residues" evidence="1">
    <location>
        <begin position="38"/>
        <end position="63"/>
    </location>
</feature>
<protein>
    <submittedName>
        <fullName evidence="2">Uncharacterized protein</fullName>
    </submittedName>
</protein>
<reference evidence="2" key="1">
    <citation type="submission" date="2021-12" db="EMBL/GenBank/DDBJ databases">
        <authorList>
            <person name="Zaccaron A."/>
            <person name="Stergiopoulos I."/>
        </authorList>
    </citation>
    <scope>NUCLEOTIDE SEQUENCE</scope>
    <source>
        <strain evidence="2">Race5_Kim</strain>
    </source>
</reference>
<feature type="compositionally biased region" description="Polar residues" evidence="1">
    <location>
        <begin position="142"/>
        <end position="157"/>
    </location>
</feature>
<feature type="compositionally biased region" description="Acidic residues" evidence="1">
    <location>
        <begin position="169"/>
        <end position="178"/>
    </location>
</feature>
<accession>A0A9Q8L860</accession>
<dbReference type="EMBL" id="CP090163">
    <property type="protein sequence ID" value="UJO12474.1"/>
    <property type="molecule type" value="Genomic_DNA"/>
</dbReference>
<evidence type="ECO:0000313" key="2">
    <source>
        <dbReference type="EMBL" id="UJO12474.1"/>
    </source>
</evidence>
<feature type="region of interest" description="Disordered" evidence="1">
    <location>
        <begin position="215"/>
        <end position="251"/>
    </location>
</feature>
<dbReference type="GeneID" id="71980204"/>
<feature type="region of interest" description="Disordered" evidence="1">
    <location>
        <begin position="541"/>
        <end position="565"/>
    </location>
</feature>
<feature type="region of interest" description="Disordered" evidence="1">
    <location>
        <begin position="405"/>
        <end position="436"/>
    </location>
</feature>
<feature type="region of interest" description="Disordered" evidence="1">
    <location>
        <begin position="1"/>
        <end position="96"/>
    </location>
</feature>
<feature type="compositionally biased region" description="Acidic residues" evidence="1">
    <location>
        <begin position="420"/>
        <end position="436"/>
    </location>
</feature>
<feature type="compositionally biased region" description="Polar residues" evidence="1">
    <location>
        <begin position="319"/>
        <end position="337"/>
    </location>
</feature>